<keyword evidence="1" id="KW-0732">Signal</keyword>
<dbReference type="PANTHER" id="PTHR35038">
    <property type="entry name" value="DISSIMILATORY SULFITE REDUCTASE SIRA"/>
    <property type="match status" value="1"/>
</dbReference>
<evidence type="ECO:0000256" key="2">
    <source>
        <dbReference type="PROSITE-ProRule" id="PRU00339"/>
    </source>
</evidence>
<protein>
    <submittedName>
        <fullName evidence="7">Tetratricopeptide repeat protein</fullName>
    </submittedName>
</protein>
<accession>A0ABS5G9D7</accession>
<organism evidence="7 8">
    <name type="scientific">Bradyrhizobium denitrificans</name>
    <dbReference type="NCBI Taxonomy" id="2734912"/>
    <lineage>
        <taxon>Bacteria</taxon>
        <taxon>Pseudomonadati</taxon>
        <taxon>Pseudomonadota</taxon>
        <taxon>Alphaproteobacteria</taxon>
        <taxon>Hyphomicrobiales</taxon>
        <taxon>Nitrobacteraceae</taxon>
        <taxon>Bradyrhizobium</taxon>
    </lineage>
</organism>
<dbReference type="SMART" id="SM00028">
    <property type="entry name" value="TPR"/>
    <property type="match status" value="3"/>
</dbReference>
<proteinExistence type="predicted"/>
<dbReference type="InterPro" id="IPR019734">
    <property type="entry name" value="TPR_rpt"/>
</dbReference>
<keyword evidence="4" id="KW-0472">Membrane</keyword>
<feature type="domain" description="Cytochrome c-552/4" evidence="5">
    <location>
        <begin position="211"/>
        <end position="252"/>
    </location>
</feature>
<dbReference type="Gene3D" id="1.10.1130.10">
    <property type="entry name" value="Flavocytochrome C3, Chain A"/>
    <property type="match status" value="2"/>
</dbReference>
<keyword evidence="8" id="KW-1185">Reference proteome</keyword>
<dbReference type="InterPro" id="IPR056413">
    <property type="entry name" value="TPR_CcmH_CycH"/>
</dbReference>
<dbReference type="SUPFAM" id="SSF48452">
    <property type="entry name" value="TPR-like"/>
    <property type="match status" value="1"/>
</dbReference>
<feature type="transmembrane region" description="Helical" evidence="4">
    <location>
        <begin position="40"/>
        <end position="61"/>
    </location>
</feature>
<feature type="domain" description="Cytochrome c-type biogenesis protein H TPR" evidence="6">
    <location>
        <begin position="686"/>
        <end position="799"/>
    </location>
</feature>
<dbReference type="PANTHER" id="PTHR35038:SF8">
    <property type="entry name" value="C-TYPE POLYHEME CYTOCHROME OMCC"/>
    <property type="match status" value="1"/>
</dbReference>
<dbReference type="InterPro" id="IPR051829">
    <property type="entry name" value="Multiheme_Cytochr_ET"/>
</dbReference>
<dbReference type="EMBL" id="JAFCLK010000017">
    <property type="protein sequence ID" value="MBR1137937.1"/>
    <property type="molecule type" value="Genomic_DNA"/>
</dbReference>
<dbReference type="Pfam" id="PF13432">
    <property type="entry name" value="TPR_16"/>
    <property type="match status" value="1"/>
</dbReference>
<keyword evidence="4" id="KW-0812">Transmembrane</keyword>
<dbReference type="SUPFAM" id="SSF48695">
    <property type="entry name" value="Multiheme cytochromes"/>
    <property type="match status" value="1"/>
</dbReference>
<dbReference type="InterPro" id="IPR023155">
    <property type="entry name" value="Cyt_c-552/4"/>
</dbReference>
<keyword evidence="2" id="KW-0802">TPR repeat</keyword>
<evidence type="ECO:0000259" key="6">
    <source>
        <dbReference type="Pfam" id="PF23914"/>
    </source>
</evidence>
<dbReference type="InterPro" id="IPR011989">
    <property type="entry name" value="ARM-like"/>
</dbReference>
<feature type="repeat" description="TPR" evidence="2">
    <location>
        <begin position="697"/>
        <end position="730"/>
    </location>
</feature>
<gene>
    <name evidence="7" type="ORF">JQ619_19365</name>
</gene>
<dbReference type="InterPro" id="IPR011990">
    <property type="entry name" value="TPR-like_helical_dom_sf"/>
</dbReference>
<dbReference type="Pfam" id="PF23914">
    <property type="entry name" value="TPR_CcmH_CycH"/>
    <property type="match status" value="1"/>
</dbReference>
<dbReference type="InterPro" id="IPR036280">
    <property type="entry name" value="Multihaem_cyt_sf"/>
</dbReference>
<dbReference type="Proteomes" id="UP001314635">
    <property type="component" value="Unassembled WGS sequence"/>
</dbReference>
<dbReference type="PROSITE" id="PS50005">
    <property type="entry name" value="TPR"/>
    <property type="match status" value="2"/>
</dbReference>
<dbReference type="Gene3D" id="1.25.40.10">
    <property type="entry name" value="Tetratricopeptide repeat domain"/>
    <property type="match status" value="2"/>
</dbReference>
<evidence type="ECO:0000256" key="3">
    <source>
        <dbReference type="SAM" id="MobiDB-lite"/>
    </source>
</evidence>
<evidence type="ECO:0000313" key="7">
    <source>
        <dbReference type="EMBL" id="MBR1137937.1"/>
    </source>
</evidence>
<comment type="caution">
    <text evidence="7">The sequence shown here is derived from an EMBL/GenBank/DDBJ whole genome shotgun (WGS) entry which is preliminary data.</text>
</comment>
<evidence type="ECO:0000256" key="4">
    <source>
        <dbReference type="SAM" id="Phobius"/>
    </source>
</evidence>
<keyword evidence="4" id="KW-1133">Transmembrane helix</keyword>
<reference evidence="8" key="1">
    <citation type="journal article" date="2021" name="ISME J.">
        <title>Evolutionary origin and ecological implication of a unique nif island in free-living Bradyrhizobium lineages.</title>
        <authorList>
            <person name="Tao J."/>
        </authorList>
    </citation>
    <scope>NUCLEOTIDE SEQUENCE [LARGE SCALE GENOMIC DNA]</scope>
    <source>
        <strain evidence="8">SZCCT0094</strain>
    </source>
</reference>
<evidence type="ECO:0000313" key="8">
    <source>
        <dbReference type="Proteomes" id="UP001314635"/>
    </source>
</evidence>
<feature type="region of interest" description="Disordered" evidence="3">
    <location>
        <begin position="1"/>
        <end position="30"/>
    </location>
</feature>
<dbReference type="Pfam" id="PF13435">
    <property type="entry name" value="Cytochrome_C554"/>
    <property type="match status" value="1"/>
</dbReference>
<name>A0ABS5G9D7_9BRAD</name>
<feature type="repeat" description="TPR" evidence="2">
    <location>
        <begin position="629"/>
        <end position="662"/>
    </location>
</feature>
<dbReference type="Gene3D" id="1.25.10.10">
    <property type="entry name" value="Leucine-rich Repeat Variant"/>
    <property type="match status" value="1"/>
</dbReference>
<evidence type="ECO:0000256" key="1">
    <source>
        <dbReference type="ARBA" id="ARBA00022729"/>
    </source>
</evidence>
<sequence length="817" mass="90392">MARRRRKSTHQPVANFPARSPEASLREPEPRRWNSGFSGLFWAASSMATTAILAWIAFLSLENKASPAPEIATYVGSSACAGCHQTEARLWMASQHKGAMQHATDGTVLGNFNDVRFDYFGVQSRFFRKNGQFFVETDGPDGALAVYEVKYTFGVDPLQQYLVPFPDGRLQVLPIAWDSRPSDRGGQRWFHLSANEAIKHDDVLHWTRLNQTWNFMCAECHSTGVRKNYDAEKDRFATTWTEISVGCEACHGQGSRHVSWAHEQQSWLPFGRRQDSSKGLLVHLDERNGITWSIEPQTGNVQRSSEPAALRKEVETCGLCHARRAAFHEGWIPGHSLSETHAVEALSRNTFDVDGQIRDVEEPYNYTPFRQSKMYAAGVSCSDCHEPHSGGLRLSGEGTCLQCHASNKYADVKHRQHAGVDPAPTCISCHMPTRTYMSIDVRHDHAFRVPRPDQSVALGTANACNDCHRDQSAQWAAAAIERWYGADRKGFQSYGPIFHAARINRTDAAALLSELASDRRAPAVARASALGELASRMTRADISTARAALGDPDPMVRLGALDMLENVPAAEIWSFVSPLLSDPSRGVRIRAAALLANMPVRSQHPADRARFDLAAAEFIAAQRSNAERPEARTALGNFLLQRDRPQEAEAEYRAALRLSPHYATAAINLADLYRQRGQDGEGEAVLRTALVASPRDAALFYSLGLTLTRLRRPDDALNALARAAELEPERQRYVYVYGIALHSSGRREAAVSVLKDALRAHPNDSQILQALISFSRMSGDATSALRYAEQLAAIAPSDKELAALIQELRRIASPPAR</sequence>
<evidence type="ECO:0000259" key="5">
    <source>
        <dbReference type="Pfam" id="PF13435"/>
    </source>
</evidence>